<evidence type="ECO:0000313" key="5">
    <source>
        <dbReference type="EMBL" id="EIZ00420.1"/>
    </source>
</evidence>
<accession>I9KK24</accession>
<comment type="similarity">
    <text evidence="1 4">Belongs to the DegT/DnrJ/EryC1 family.</text>
</comment>
<dbReference type="InterPro" id="IPR015422">
    <property type="entry name" value="PyrdxlP-dep_Trfase_small"/>
</dbReference>
<dbReference type="InterPro" id="IPR000653">
    <property type="entry name" value="DegT/StrS_aminotransferase"/>
</dbReference>
<keyword evidence="5" id="KW-0808">Transferase</keyword>
<feature type="modified residue" description="N6-(pyridoxal phosphate)lysine" evidence="3">
    <location>
        <position position="195"/>
    </location>
</feature>
<evidence type="ECO:0000256" key="1">
    <source>
        <dbReference type="ARBA" id="ARBA00037999"/>
    </source>
</evidence>
<dbReference type="PIRSF" id="PIRSF000390">
    <property type="entry name" value="PLP_StrS"/>
    <property type="match status" value="1"/>
</dbReference>
<dbReference type="GO" id="GO:0000271">
    <property type="term" value="P:polysaccharide biosynthetic process"/>
    <property type="evidence" value="ECO:0007669"/>
    <property type="project" value="TreeGrafter"/>
</dbReference>
<dbReference type="PANTHER" id="PTHR30244:SF34">
    <property type="entry name" value="DTDP-4-AMINO-4,6-DIDEOXYGALACTOSE TRANSAMINASE"/>
    <property type="match status" value="1"/>
</dbReference>
<evidence type="ECO:0000313" key="6">
    <source>
        <dbReference type="Proteomes" id="UP000003917"/>
    </source>
</evidence>
<evidence type="ECO:0000256" key="2">
    <source>
        <dbReference type="PIRSR" id="PIRSR000390-1"/>
    </source>
</evidence>
<protein>
    <submittedName>
        <fullName evidence="5">UDP-4-keto-6-deoxy-N-acetylglucosamine 4-aminotransferase</fullName>
    </submittedName>
</protein>
<keyword evidence="3 4" id="KW-0663">Pyridoxal phosphate</keyword>
<keyword evidence="5" id="KW-0032">Aminotransferase</keyword>
<sequence>MISKPIPYGRQCITDGDIQAVIETLKSDYLTQGPKIKEFEAAFAEYVGAKYAVAVNNATSGLHLSATALDVRPGDKVIVTPMTFAASANCIRYCGGEVVFCDIDKDTYLMDIHKLESLLQLSPKGTYKGIVPVDFAGYPLQMETFRRLADEYGLWIIEDACHAPGGYFVDGNGQKQYCGNGSFADVSVFSFHPVKHIATGEGGMVTTNNKELYDRLCLYRTHGITKNPDLLQEHHGGWYYEMQELGYNYRLTDFQAALGISQLKRADSGLARRQEIAQRYTEAFSQLEGICTPHVDRDIFHAYHLYIIQVADRFGLYNYLHDNNIYAQVHYAPLHLMPYYQQFGNKKGSLPVVEEYYEHCLSLPMYPTLTDEEQEYVISCVIQFINKTGC</sequence>
<organism evidence="5 6">
    <name type="scientific">Bacteroides fragilis CL05T12C13</name>
    <dbReference type="NCBI Taxonomy" id="997881"/>
    <lineage>
        <taxon>Bacteria</taxon>
        <taxon>Pseudomonadati</taxon>
        <taxon>Bacteroidota</taxon>
        <taxon>Bacteroidia</taxon>
        <taxon>Bacteroidales</taxon>
        <taxon>Bacteroidaceae</taxon>
        <taxon>Bacteroides</taxon>
    </lineage>
</organism>
<dbReference type="Gene3D" id="3.90.1150.10">
    <property type="entry name" value="Aspartate Aminotransferase, domain 1"/>
    <property type="match status" value="1"/>
</dbReference>
<dbReference type="RefSeq" id="WP_005800727.1">
    <property type="nucleotide sequence ID" value="NZ_JH724193.1"/>
</dbReference>
<dbReference type="GO" id="GO:0030170">
    <property type="term" value="F:pyridoxal phosphate binding"/>
    <property type="evidence" value="ECO:0007669"/>
    <property type="project" value="TreeGrafter"/>
</dbReference>
<dbReference type="Gene3D" id="3.40.640.10">
    <property type="entry name" value="Type I PLP-dependent aspartate aminotransferase-like (Major domain)"/>
    <property type="match status" value="1"/>
</dbReference>
<reference evidence="5 6" key="1">
    <citation type="submission" date="2012-02" db="EMBL/GenBank/DDBJ databases">
        <title>The Genome Sequence of Bacteroides fragilis CL05T12C13.</title>
        <authorList>
            <consortium name="The Broad Institute Genome Sequencing Platform"/>
            <person name="Earl A."/>
            <person name="Ward D."/>
            <person name="Feldgarden M."/>
            <person name="Gevers D."/>
            <person name="Zitomersky N.L."/>
            <person name="Coyne M.J."/>
            <person name="Comstock L.E."/>
            <person name="Young S.K."/>
            <person name="Zeng Q."/>
            <person name="Gargeya S."/>
            <person name="Fitzgerald M."/>
            <person name="Haas B."/>
            <person name="Abouelleil A."/>
            <person name="Alvarado L."/>
            <person name="Arachchi H.M."/>
            <person name="Berlin A."/>
            <person name="Chapman S.B."/>
            <person name="Gearin G."/>
            <person name="Goldberg J."/>
            <person name="Griggs A."/>
            <person name="Gujja S."/>
            <person name="Hansen M."/>
            <person name="Heiman D."/>
            <person name="Howarth C."/>
            <person name="Larimer J."/>
            <person name="Lui A."/>
            <person name="MacDonald P.J.P."/>
            <person name="McCowen C."/>
            <person name="Montmayeur A."/>
            <person name="Murphy C."/>
            <person name="Neiman D."/>
            <person name="Pearson M."/>
            <person name="Priest M."/>
            <person name="Roberts A."/>
            <person name="Saif S."/>
            <person name="Shea T."/>
            <person name="Sisk P."/>
            <person name="Stolte C."/>
            <person name="Sykes S."/>
            <person name="Wortman J."/>
            <person name="Nusbaum C."/>
            <person name="Birren B."/>
        </authorList>
    </citation>
    <scope>NUCLEOTIDE SEQUENCE [LARGE SCALE GENOMIC DNA]</scope>
    <source>
        <strain evidence="5 6">CL05T12C13</strain>
    </source>
</reference>
<gene>
    <name evidence="5" type="ORF">HMPREF1080_01468</name>
</gene>
<dbReference type="InterPro" id="IPR015421">
    <property type="entry name" value="PyrdxlP-dep_Trfase_major"/>
</dbReference>
<dbReference type="NCBIfam" id="TIGR03588">
    <property type="entry name" value="PseC"/>
    <property type="match status" value="1"/>
</dbReference>
<feature type="active site" description="Proton acceptor" evidence="2">
    <location>
        <position position="195"/>
    </location>
</feature>
<dbReference type="HOGENOM" id="CLU_033332_0_3_10"/>
<proteinExistence type="inferred from homology"/>
<dbReference type="InterPro" id="IPR020026">
    <property type="entry name" value="PseC"/>
</dbReference>
<dbReference type="EMBL" id="AGXP01000016">
    <property type="protein sequence ID" value="EIZ00420.1"/>
    <property type="molecule type" value="Genomic_DNA"/>
</dbReference>
<dbReference type="SUPFAM" id="SSF53383">
    <property type="entry name" value="PLP-dependent transferases"/>
    <property type="match status" value="1"/>
</dbReference>
<dbReference type="Proteomes" id="UP000003917">
    <property type="component" value="Unassembled WGS sequence"/>
</dbReference>
<dbReference type="InterPro" id="IPR015424">
    <property type="entry name" value="PyrdxlP-dep_Trfase"/>
</dbReference>
<dbReference type="CDD" id="cd00616">
    <property type="entry name" value="AHBA_syn"/>
    <property type="match status" value="1"/>
</dbReference>
<evidence type="ECO:0000256" key="3">
    <source>
        <dbReference type="PIRSR" id="PIRSR000390-2"/>
    </source>
</evidence>
<dbReference type="PATRIC" id="fig|997881.3.peg.1537"/>
<dbReference type="Pfam" id="PF01041">
    <property type="entry name" value="DegT_DnrJ_EryC1"/>
    <property type="match status" value="1"/>
</dbReference>
<comment type="caution">
    <text evidence="5">The sequence shown here is derived from an EMBL/GenBank/DDBJ whole genome shotgun (WGS) entry which is preliminary data.</text>
</comment>
<evidence type="ECO:0000256" key="4">
    <source>
        <dbReference type="RuleBase" id="RU004508"/>
    </source>
</evidence>
<name>I9KK24_BACFG</name>
<dbReference type="PANTHER" id="PTHR30244">
    <property type="entry name" value="TRANSAMINASE"/>
    <property type="match status" value="1"/>
</dbReference>
<dbReference type="GO" id="GO:0008483">
    <property type="term" value="F:transaminase activity"/>
    <property type="evidence" value="ECO:0007669"/>
    <property type="project" value="UniProtKB-KW"/>
</dbReference>
<dbReference type="AlphaFoldDB" id="I9KK24"/>